<keyword evidence="2" id="KW-0902">Two-component regulatory system</keyword>
<dbReference type="Pfam" id="PF00486">
    <property type="entry name" value="Trans_reg_C"/>
    <property type="match status" value="1"/>
</dbReference>
<protein>
    <submittedName>
        <fullName evidence="10">Two-component system OmpR family response regulator</fullName>
    </submittedName>
</protein>
<gene>
    <name evidence="10" type="ORF">ATL17_1819</name>
</gene>
<dbReference type="Pfam" id="PF00072">
    <property type="entry name" value="Response_reg"/>
    <property type="match status" value="1"/>
</dbReference>
<evidence type="ECO:0000259" key="9">
    <source>
        <dbReference type="PROSITE" id="PS51755"/>
    </source>
</evidence>
<dbReference type="Gene3D" id="1.10.10.10">
    <property type="entry name" value="Winged helix-like DNA-binding domain superfamily/Winged helix DNA-binding domain"/>
    <property type="match status" value="1"/>
</dbReference>
<dbReference type="AlphaFoldDB" id="A0A4R6VUC8"/>
<dbReference type="SMART" id="SM00448">
    <property type="entry name" value="REC"/>
    <property type="match status" value="1"/>
</dbReference>
<keyword evidence="11" id="KW-1185">Reference proteome</keyword>
<keyword evidence="4 7" id="KW-0238">DNA-binding</keyword>
<proteinExistence type="predicted"/>
<dbReference type="InterPro" id="IPR039420">
    <property type="entry name" value="WalR-like"/>
</dbReference>
<dbReference type="GO" id="GO:0032993">
    <property type="term" value="C:protein-DNA complex"/>
    <property type="evidence" value="ECO:0007669"/>
    <property type="project" value="TreeGrafter"/>
</dbReference>
<dbReference type="FunFam" id="1.10.10.10:FF:000005">
    <property type="entry name" value="Two-component system response regulator"/>
    <property type="match status" value="1"/>
</dbReference>
<dbReference type="GO" id="GO:0006355">
    <property type="term" value="P:regulation of DNA-templated transcription"/>
    <property type="evidence" value="ECO:0007669"/>
    <property type="project" value="InterPro"/>
</dbReference>
<evidence type="ECO:0000313" key="11">
    <source>
        <dbReference type="Proteomes" id="UP000295391"/>
    </source>
</evidence>
<dbReference type="GO" id="GO:0000156">
    <property type="term" value="F:phosphorelay response regulator activity"/>
    <property type="evidence" value="ECO:0007669"/>
    <property type="project" value="TreeGrafter"/>
</dbReference>
<dbReference type="RefSeq" id="WP_208111174.1">
    <property type="nucleotide sequence ID" value="NZ_SNYR01000002.1"/>
</dbReference>
<evidence type="ECO:0000259" key="8">
    <source>
        <dbReference type="PROSITE" id="PS50110"/>
    </source>
</evidence>
<dbReference type="Gene3D" id="3.40.50.2300">
    <property type="match status" value="1"/>
</dbReference>
<feature type="DNA-binding region" description="OmpR/PhoB-type" evidence="7">
    <location>
        <begin position="124"/>
        <end position="218"/>
    </location>
</feature>
<dbReference type="EMBL" id="SNYR01000002">
    <property type="protein sequence ID" value="TDQ63811.1"/>
    <property type="molecule type" value="Genomic_DNA"/>
</dbReference>
<evidence type="ECO:0000313" key="10">
    <source>
        <dbReference type="EMBL" id="TDQ63811.1"/>
    </source>
</evidence>
<dbReference type="GO" id="GO:0005829">
    <property type="term" value="C:cytosol"/>
    <property type="evidence" value="ECO:0007669"/>
    <property type="project" value="TreeGrafter"/>
</dbReference>
<dbReference type="PANTHER" id="PTHR48111">
    <property type="entry name" value="REGULATOR OF RPOS"/>
    <property type="match status" value="1"/>
</dbReference>
<keyword evidence="3" id="KW-0805">Transcription regulation</keyword>
<dbReference type="PROSITE" id="PS51755">
    <property type="entry name" value="OMPR_PHOB"/>
    <property type="match status" value="1"/>
</dbReference>
<evidence type="ECO:0000256" key="5">
    <source>
        <dbReference type="ARBA" id="ARBA00023163"/>
    </source>
</evidence>
<dbReference type="Proteomes" id="UP000295391">
    <property type="component" value="Unassembled WGS sequence"/>
</dbReference>
<evidence type="ECO:0000256" key="7">
    <source>
        <dbReference type="PROSITE-ProRule" id="PRU01091"/>
    </source>
</evidence>
<dbReference type="PROSITE" id="PS50110">
    <property type="entry name" value="RESPONSE_REGULATORY"/>
    <property type="match status" value="1"/>
</dbReference>
<dbReference type="Gene3D" id="6.10.250.690">
    <property type="match status" value="1"/>
</dbReference>
<dbReference type="SMART" id="SM00862">
    <property type="entry name" value="Trans_reg_C"/>
    <property type="match status" value="1"/>
</dbReference>
<comment type="caution">
    <text evidence="10">The sequence shown here is derived from an EMBL/GenBank/DDBJ whole genome shotgun (WGS) entry which is preliminary data.</text>
</comment>
<dbReference type="CDD" id="cd19934">
    <property type="entry name" value="REC_OmpR_EcPhoP-like"/>
    <property type="match status" value="1"/>
</dbReference>
<accession>A0A4R6VUC8</accession>
<dbReference type="SUPFAM" id="SSF52172">
    <property type="entry name" value="CheY-like"/>
    <property type="match status" value="1"/>
</dbReference>
<feature type="domain" description="OmpR/PhoB-type" evidence="9">
    <location>
        <begin position="124"/>
        <end position="218"/>
    </location>
</feature>
<name>A0A4R6VUC8_9HYPH</name>
<dbReference type="InterPro" id="IPR001789">
    <property type="entry name" value="Sig_transdc_resp-reg_receiver"/>
</dbReference>
<dbReference type="CDD" id="cd00383">
    <property type="entry name" value="trans_reg_C"/>
    <property type="match status" value="1"/>
</dbReference>
<dbReference type="InterPro" id="IPR001867">
    <property type="entry name" value="OmpR/PhoB-type_DNA-bd"/>
</dbReference>
<reference evidence="10 11" key="1">
    <citation type="submission" date="2019-03" db="EMBL/GenBank/DDBJ databases">
        <title>Genomic Encyclopedia of Type Strains, Phase III (KMG-III): the genomes of soil and plant-associated and newly described type strains.</title>
        <authorList>
            <person name="Whitman W."/>
        </authorList>
    </citation>
    <scope>NUCLEOTIDE SEQUENCE [LARGE SCALE GENOMIC DNA]</scope>
    <source>
        <strain evidence="10 11">CGMCC 1.7002</strain>
    </source>
</reference>
<evidence type="ECO:0000256" key="4">
    <source>
        <dbReference type="ARBA" id="ARBA00023125"/>
    </source>
</evidence>
<feature type="modified residue" description="4-aspartylphosphate" evidence="6">
    <location>
        <position position="51"/>
    </location>
</feature>
<dbReference type="InterPro" id="IPR011006">
    <property type="entry name" value="CheY-like_superfamily"/>
</dbReference>
<sequence length="219" mass="24579">MRILVVEDDPDLNQQLCEALEEAGYVVDKAFDGEEGHFLGDTEPYDAVVLDIGLPIKDGISILEEWRREGRNMPVLLLTARDRWSDKVQGIDAGADDYVAKPFHMEEVLARLRALVRRAAGHASNAIEIGPLRLDIGANKVTLNGASVKLTSHEYRLLSYLMHHNGKVISRTELTEHLYDQDFDRDSNTIEVFVGRLRKKLPDGLIETVRGLGYKLSAE</sequence>
<dbReference type="FunFam" id="3.40.50.2300:FF:000002">
    <property type="entry name" value="DNA-binding response regulator PhoP"/>
    <property type="match status" value="1"/>
</dbReference>
<feature type="domain" description="Response regulatory" evidence="8">
    <location>
        <begin position="2"/>
        <end position="116"/>
    </location>
</feature>
<evidence type="ECO:0000256" key="2">
    <source>
        <dbReference type="ARBA" id="ARBA00023012"/>
    </source>
</evidence>
<dbReference type="GO" id="GO:0000976">
    <property type="term" value="F:transcription cis-regulatory region binding"/>
    <property type="evidence" value="ECO:0007669"/>
    <property type="project" value="TreeGrafter"/>
</dbReference>
<evidence type="ECO:0000256" key="1">
    <source>
        <dbReference type="ARBA" id="ARBA00022553"/>
    </source>
</evidence>
<keyword evidence="1 6" id="KW-0597">Phosphoprotein</keyword>
<dbReference type="PANTHER" id="PTHR48111:SF37">
    <property type="entry name" value="RESPONSE REGULATOR PROTEIN CARR"/>
    <property type="match status" value="1"/>
</dbReference>
<evidence type="ECO:0000256" key="3">
    <source>
        <dbReference type="ARBA" id="ARBA00023015"/>
    </source>
</evidence>
<organism evidence="10 11">
    <name type="scientific">Maritalea mobilis</name>
    <dbReference type="NCBI Taxonomy" id="483324"/>
    <lineage>
        <taxon>Bacteria</taxon>
        <taxon>Pseudomonadati</taxon>
        <taxon>Pseudomonadota</taxon>
        <taxon>Alphaproteobacteria</taxon>
        <taxon>Hyphomicrobiales</taxon>
        <taxon>Devosiaceae</taxon>
        <taxon>Maritalea</taxon>
    </lineage>
</organism>
<evidence type="ECO:0000256" key="6">
    <source>
        <dbReference type="PROSITE-ProRule" id="PRU00169"/>
    </source>
</evidence>
<keyword evidence="5" id="KW-0804">Transcription</keyword>
<dbReference type="InterPro" id="IPR036388">
    <property type="entry name" value="WH-like_DNA-bd_sf"/>
</dbReference>